<evidence type="ECO:0000313" key="1">
    <source>
        <dbReference type="EMBL" id="MDC4238825.1"/>
    </source>
</evidence>
<dbReference type="AlphaFoldDB" id="A0A9X3XFT7"/>
<dbReference type="RefSeq" id="WP_272469996.1">
    <property type="nucleotide sequence ID" value="NZ_JAMRYU010000001.1"/>
</dbReference>
<dbReference type="Proteomes" id="UP001141183">
    <property type="component" value="Unassembled WGS sequence"/>
</dbReference>
<comment type="caution">
    <text evidence="1">The sequence shown here is derived from an EMBL/GenBank/DDBJ whole genome shotgun (WGS) entry which is preliminary data.</text>
</comment>
<name>A0A9X3XFT7_9CLOT</name>
<accession>A0A9X3XFT7</accession>
<protein>
    <submittedName>
        <fullName evidence="1">Uncharacterized protein</fullName>
    </submittedName>
</protein>
<dbReference type="EMBL" id="JAMRYU010000001">
    <property type="protein sequence ID" value="MDC4238825.1"/>
    <property type="molecule type" value="Genomic_DNA"/>
</dbReference>
<keyword evidence="2" id="KW-1185">Reference proteome</keyword>
<gene>
    <name evidence="1" type="ORF">NE398_01395</name>
</gene>
<sequence length="177" mass="20804">MQKKIGRFIISVIILTFTITNIPYAQPIEPPAPYGPKVEDLKNKEELVRNLRDIERIRKNLSAVNISADSTPDDLEAINKDLEYYIQQFEVIEKNLQNHKVSYKDSFSDIFFSEQILFVAESFVISIRQQQNLIRELGINREEAKKLFYSSYLIPVYYYLTLGDNMIAYIETYFRIT</sequence>
<reference evidence="1" key="1">
    <citation type="submission" date="2022-05" db="EMBL/GenBank/DDBJ databases">
        <title>Draft genome sequence of Clostridium tertium strain CP3 isolated from Peru.</title>
        <authorList>
            <person name="Hurtado R."/>
            <person name="Lima L."/>
            <person name="Sousa T."/>
            <person name="Jaiswal A.K."/>
            <person name="Tiwari S."/>
            <person name="Maturrano L."/>
            <person name="Brenig B."/>
            <person name="Azevedo V."/>
        </authorList>
    </citation>
    <scope>NUCLEOTIDE SEQUENCE</scope>
    <source>
        <strain evidence="1">CP3</strain>
    </source>
</reference>
<organism evidence="1 2">
    <name type="scientific">Clostridium tertium</name>
    <dbReference type="NCBI Taxonomy" id="1559"/>
    <lineage>
        <taxon>Bacteria</taxon>
        <taxon>Bacillati</taxon>
        <taxon>Bacillota</taxon>
        <taxon>Clostridia</taxon>
        <taxon>Eubacteriales</taxon>
        <taxon>Clostridiaceae</taxon>
        <taxon>Clostridium</taxon>
    </lineage>
</organism>
<proteinExistence type="predicted"/>
<evidence type="ECO:0000313" key="2">
    <source>
        <dbReference type="Proteomes" id="UP001141183"/>
    </source>
</evidence>